<evidence type="ECO:0000256" key="5">
    <source>
        <dbReference type="ARBA" id="ARBA00022927"/>
    </source>
</evidence>
<evidence type="ECO:0000256" key="1">
    <source>
        <dbReference type="ARBA" id="ARBA00004395"/>
    </source>
</evidence>
<dbReference type="InterPro" id="IPR048320">
    <property type="entry name" value="COG3_N"/>
</dbReference>
<feature type="domain" description="Conserved oligomeric Golgi complex subunit 3 C-terminal" evidence="11">
    <location>
        <begin position="310"/>
        <end position="630"/>
    </location>
</feature>
<evidence type="ECO:0000256" key="3">
    <source>
        <dbReference type="ARBA" id="ARBA00020976"/>
    </source>
</evidence>
<evidence type="ECO:0000313" key="13">
    <source>
        <dbReference type="Proteomes" id="UP000272025"/>
    </source>
</evidence>
<dbReference type="EMBL" id="ML119060">
    <property type="protein sequence ID" value="ROT35825.1"/>
    <property type="molecule type" value="Genomic_DNA"/>
</dbReference>
<dbReference type="Pfam" id="PF04136">
    <property type="entry name" value="COG3_N"/>
    <property type="match status" value="1"/>
</dbReference>
<dbReference type="PANTHER" id="PTHR13302:SF8">
    <property type="entry name" value="CONSERVED OLIGOMERIC GOLGI COMPLEX SUBUNIT 3"/>
    <property type="match status" value="1"/>
</dbReference>
<dbReference type="GO" id="GO:0005801">
    <property type="term" value="C:cis-Golgi network"/>
    <property type="evidence" value="ECO:0007669"/>
    <property type="project" value="InterPro"/>
</dbReference>
<dbReference type="InterPro" id="IPR007265">
    <property type="entry name" value="COG_su3"/>
</dbReference>
<dbReference type="PANTHER" id="PTHR13302">
    <property type="entry name" value="CONSERVED OLIGOMERIC GOLGI COMPLEX COMPONENT 3"/>
    <property type="match status" value="1"/>
</dbReference>
<feature type="compositionally biased region" description="Basic and acidic residues" evidence="9">
    <location>
        <begin position="50"/>
        <end position="59"/>
    </location>
</feature>
<dbReference type="Pfam" id="PF20671">
    <property type="entry name" value="COG3_C"/>
    <property type="match status" value="1"/>
</dbReference>
<gene>
    <name evidence="12" type="ORF">SODALDRAFT_283237</name>
</gene>
<dbReference type="GO" id="GO:0007030">
    <property type="term" value="P:Golgi organization"/>
    <property type="evidence" value="ECO:0007669"/>
    <property type="project" value="TreeGrafter"/>
</dbReference>
<dbReference type="Gene3D" id="1.20.1280.170">
    <property type="entry name" value="Exocyst complex component Exo70"/>
    <property type="match status" value="1"/>
</dbReference>
<comment type="subcellular location">
    <subcellularLocation>
        <location evidence="1">Golgi apparatus membrane</location>
        <topology evidence="1">Peripheral membrane protein</topology>
    </subcellularLocation>
</comment>
<dbReference type="RefSeq" id="XP_028463631.1">
    <property type="nucleotide sequence ID" value="XM_028608390.1"/>
</dbReference>
<sequence length="782" mass="87865">MYEDSWYSFVPEVTKKSTSSGQGTGHRRKESLLQQPNVSSNEAPPTLSKLVEEEARRSPPEATVARRAKSYSDFYHVVRSQLAKDSQKKKQKKREEDQRKRRKDRKTLEALNLAANVDDVVFPPKPILTQYDDRLLEASQQDYLLYKDQLALTERHLDSLIDDTNSALELLTTLSKSFQAVEAQTSSFKSQCEDLLSEKRRLQKLAGDVGTDLHFYAYLDNVTRRLNAPGASRLVDDDDFVEVLSNLDSCIAFMGRNTAYRDAESYLARYEALLTKALHLLEVGFTNRLDRISAEIAPSIASSKSEATRHALAYSRFGELVLTSDSLIPNMQKVVRSVYDELGRPVSGTAGEIYGNTARHLFQSYFSVRDRDLKAMTQRDVDEFKRELKELSMETASRNLVKQTFEKAFNETNLFARVFGIELQWSSDPESVYALLKSYQRSLANPTNLVPLANTLQATMQASSLPAICNVVAWLMNEYLALDYEDEESPFAKQCRELSARLLTEHLWVFTDNAFEAEVSKTISKAMVKDEELKIGPVVDGVSSSNAYPAVKKALELLVMYDQTMPKERSQTNSQVIFKIVRETINVLQRAESRLKSLKSSTDPDIFMVKNLLIIKNELLSLEIGDIRGEDGGYAGMQHFNRIWETLSPQNWASFFGNIIGGVGSSFWSSSSSPSTSSAAAGGGNKVTAKTLTVEDMNHQLDELLRQSIVGFTQRWGRLMNDAKARKAGVKPIGKVERQLEELLQKAFSNQPEVIAKLNEAIQMSAEAQAKAAGEKKGVRQY</sequence>
<keyword evidence="6" id="KW-0333">Golgi apparatus</keyword>
<feature type="region of interest" description="Disordered" evidence="9">
    <location>
        <begin position="1"/>
        <end position="67"/>
    </location>
</feature>
<feature type="region of interest" description="Disordered" evidence="9">
    <location>
        <begin position="82"/>
        <end position="107"/>
    </location>
</feature>
<evidence type="ECO:0000259" key="11">
    <source>
        <dbReference type="Pfam" id="PF20671"/>
    </source>
</evidence>
<dbReference type="GO" id="GO:0000139">
    <property type="term" value="C:Golgi membrane"/>
    <property type="evidence" value="ECO:0007669"/>
    <property type="project" value="UniProtKB-SubCell"/>
</dbReference>
<evidence type="ECO:0000256" key="8">
    <source>
        <dbReference type="ARBA" id="ARBA00031339"/>
    </source>
</evidence>
<evidence type="ECO:0000256" key="4">
    <source>
        <dbReference type="ARBA" id="ARBA00022448"/>
    </source>
</evidence>
<organism evidence="12 13">
    <name type="scientific">Sodiomyces alkalinus (strain CBS 110278 / VKM F-3762 / F11)</name>
    <name type="common">Alkaliphilic filamentous fungus</name>
    <dbReference type="NCBI Taxonomy" id="1314773"/>
    <lineage>
        <taxon>Eukaryota</taxon>
        <taxon>Fungi</taxon>
        <taxon>Dikarya</taxon>
        <taxon>Ascomycota</taxon>
        <taxon>Pezizomycotina</taxon>
        <taxon>Sordariomycetes</taxon>
        <taxon>Hypocreomycetidae</taxon>
        <taxon>Glomerellales</taxon>
        <taxon>Plectosphaerellaceae</taxon>
        <taxon>Sodiomyces</taxon>
    </lineage>
</organism>
<dbReference type="OrthoDB" id="296793at2759"/>
<evidence type="ECO:0000256" key="6">
    <source>
        <dbReference type="ARBA" id="ARBA00023034"/>
    </source>
</evidence>
<evidence type="ECO:0000256" key="9">
    <source>
        <dbReference type="SAM" id="MobiDB-lite"/>
    </source>
</evidence>
<proteinExistence type="inferred from homology"/>
<reference evidence="12 13" key="1">
    <citation type="journal article" date="2018" name="Mol. Ecol.">
        <title>The obligate alkalophilic soda-lake fungus Sodiomyces alkalinus has shifted to a protein diet.</title>
        <authorList>
            <person name="Grum-Grzhimaylo A.A."/>
            <person name="Falkoski D.L."/>
            <person name="van den Heuvel J."/>
            <person name="Valero-Jimenez C.A."/>
            <person name="Min B."/>
            <person name="Choi I.G."/>
            <person name="Lipzen A."/>
            <person name="Daum C.G."/>
            <person name="Aanen D.K."/>
            <person name="Tsang A."/>
            <person name="Henrissat B."/>
            <person name="Bilanenko E.N."/>
            <person name="de Vries R.P."/>
            <person name="van Kan J.A.L."/>
            <person name="Grigoriev I.V."/>
            <person name="Debets A.J.M."/>
        </authorList>
    </citation>
    <scope>NUCLEOTIDE SEQUENCE [LARGE SCALE GENOMIC DNA]</scope>
    <source>
        <strain evidence="12 13">F11</strain>
    </source>
</reference>
<evidence type="ECO:0000256" key="2">
    <source>
        <dbReference type="ARBA" id="ARBA00009936"/>
    </source>
</evidence>
<feature type="compositionally biased region" description="Polar residues" evidence="9">
    <location>
        <begin position="32"/>
        <end position="43"/>
    </location>
</feature>
<feature type="domain" description="Conserved oligomeric Golgi complex subunit 3 N-terminal" evidence="10">
    <location>
        <begin position="146"/>
        <end position="290"/>
    </location>
</feature>
<evidence type="ECO:0000259" key="10">
    <source>
        <dbReference type="Pfam" id="PF04136"/>
    </source>
</evidence>
<keyword evidence="5" id="KW-0653">Protein transport</keyword>
<dbReference type="GO" id="GO:0017119">
    <property type="term" value="C:Golgi transport complex"/>
    <property type="evidence" value="ECO:0007669"/>
    <property type="project" value="TreeGrafter"/>
</dbReference>
<name>A0A3N2PMS6_SODAK</name>
<evidence type="ECO:0000256" key="7">
    <source>
        <dbReference type="ARBA" id="ARBA00023136"/>
    </source>
</evidence>
<keyword evidence="13" id="KW-1185">Reference proteome</keyword>
<dbReference type="GO" id="GO:0006914">
    <property type="term" value="P:autophagy"/>
    <property type="evidence" value="ECO:0007669"/>
    <property type="project" value="TreeGrafter"/>
</dbReference>
<dbReference type="Proteomes" id="UP000272025">
    <property type="component" value="Unassembled WGS sequence"/>
</dbReference>
<dbReference type="AlphaFoldDB" id="A0A3N2PMS6"/>
<dbReference type="GO" id="GO:0006886">
    <property type="term" value="P:intracellular protein transport"/>
    <property type="evidence" value="ECO:0007669"/>
    <property type="project" value="InterPro"/>
</dbReference>
<comment type="similarity">
    <text evidence="2">Belongs to the COG3 family.</text>
</comment>
<accession>A0A3N2PMS6</accession>
<dbReference type="STRING" id="1314773.A0A3N2PMS6"/>
<feature type="compositionally biased region" description="Basic and acidic residues" evidence="9">
    <location>
        <begin position="85"/>
        <end position="99"/>
    </location>
</feature>
<protein>
    <recommendedName>
        <fullName evidence="3">Conserved oligomeric Golgi complex subunit 3</fullName>
    </recommendedName>
    <alternativeName>
        <fullName evidence="8">Component of oligomeric Golgi complex 3</fullName>
    </alternativeName>
</protein>
<keyword evidence="7" id="KW-0472">Membrane</keyword>
<evidence type="ECO:0000313" key="12">
    <source>
        <dbReference type="EMBL" id="ROT35825.1"/>
    </source>
</evidence>
<keyword evidence="4" id="KW-0813">Transport</keyword>
<dbReference type="GeneID" id="39576868"/>
<dbReference type="InterPro" id="IPR048685">
    <property type="entry name" value="COG3_C"/>
</dbReference>
<dbReference type="GO" id="GO:0006891">
    <property type="term" value="P:intra-Golgi vesicle-mediated transport"/>
    <property type="evidence" value="ECO:0007669"/>
    <property type="project" value="TreeGrafter"/>
</dbReference>